<evidence type="ECO:0000259" key="2">
    <source>
        <dbReference type="Pfam" id="PF05305"/>
    </source>
</evidence>
<proteinExistence type="predicted"/>
<dbReference type="InterPro" id="IPR007969">
    <property type="entry name" value="DUF732"/>
</dbReference>
<gene>
    <name evidence="3" type="ORF">C731_4484</name>
</gene>
<dbReference type="OrthoDB" id="4731800at2"/>
<sequence>MPRIPALVLGLTLLAGVPAAPAAAQTDPADDAFLAAVSEAGLLMGDPAAVVDLGRRVCPMLSEPGQRSADVAAKVAEAGGMPLGPATMFTGLAISIFCPTLVSQIGSGIASGASPVPLPLPGF</sequence>
<dbReference type="RefSeq" id="WP_005631832.1">
    <property type="nucleotide sequence ID" value="NZ_AMRA01000126.1"/>
</dbReference>
<reference evidence="3 4" key="1">
    <citation type="journal article" date="2012" name="J. Bacteriol.">
        <title>Genome sequence of Mycobacterium hassiacum DSM 44199, a rare source of heat-stable mycobacterial proteins.</title>
        <authorList>
            <person name="Tiago I."/>
            <person name="Maranha A."/>
            <person name="Mendes V."/>
            <person name="Alarico S."/>
            <person name="Moynihan P.J."/>
            <person name="Clarke A.J."/>
            <person name="Macedo-Ribeiro S."/>
            <person name="Pereira P.J."/>
            <person name="Empadinhas N."/>
        </authorList>
    </citation>
    <scope>NUCLEOTIDE SEQUENCE [LARGE SCALE GENOMIC DNA]</scope>
    <source>
        <strain evidence="4">DSM 44199 / CIP 105218 / JCM 12690 / 3849</strain>
    </source>
</reference>
<comment type="caution">
    <text evidence="3">The sequence shown here is derived from an EMBL/GenBank/DDBJ whole genome shotgun (WGS) entry which is preliminary data.</text>
</comment>
<feature type="domain" description="DUF732" evidence="2">
    <location>
        <begin position="29"/>
        <end position="99"/>
    </location>
</feature>
<feature type="signal peptide" evidence="1">
    <location>
        <begin position="1"/>
        <end position="22"/>
    </location>
</feature>
<name>K5BIL0_MYCHD</name>
<evidence type="ECO:0000256" key="1">
    <source>
        <dbReference type="SAM" id="SignalP"/>
    </source>
</evidence>
<organism evidence="3 4">
    <name type="scientific">Mycolicibacterium hassiacum (strain DSM 44199 / CIP 105218 / JCM 12690 / 3849)</name>
    <name type="common">Mycobacterium hassiacum</name>
    <dbReference type="NCBI Taxonomy" id="1122247"/>
    <lineage>
        <taxon>Bacteria</taxon>
        <taxon>Bacillati</taxon>
        <taxon>Actinomycetota</taxon>
        <taxon>Actinomycetes</taxon>
        <taxon>Mycobacteriales</taxon>
        <taxon>Mycobacteriaceae</taxon>
        <taxon>Mycolicibacterium</taxon>
    </lineage>
</organism>
<evidence type="ECO:0000313" key="4">
    <source>
        <dbReference type="Proteomes" id="UP000006265"/>
    </source>
</evidence>
<keyword evidence="1" id="KW-0732">Signal</keyword>
<dbReference type="Pfam" id="PF05305">
    <property type="entry name" value="DUF732"/>
    <property type="match status" value="1"/>
</dbReference>
<dbReference type="AlphaFoldDB" id="K5BIL0"/>
<dbReference type="EMBL" id="AMRA01000126">
    <property type="protein sequence ID" value="EKF21549.1"/>
    <property type="molecule type" value="Genomic_DNA"/>
</dbReference>
<feature type="chain" id="PRO_5038431318" description="DUF732 domain-containing protein" evidence="1">
    <location>
        <begin position="23"/>
        <end position="123"/>
    </location>
</feature>
<protein>
    <recommendedName>
        <fullName evidence="2">DUF732 domain-containing protein</fullName>
    </recommendedName>
</protein>
<accession>K5BIL0</accession>
<dbReference type="PATRIC" id="fig|1122247.3.peg.4299"/>
<evidence type="ECO:0000313" key="3">
    <source>
        <dbReference type="EMBL" id="EKF21549.1"/>
    </source>
</evidence>
<keyword evidence="4" id="KW-1185">Reference proteome</keyword>
<dbReference type="Proteomes" id="UP000006265">
    <property type="component" value="Unassembled WGS sequence"/>
</dbReference>
<dbReference type="STRING" id="1122247.GCA_000379865_01333"/>
<dbReference type="eggNOG" id="ENOG5032BP4">
    <property type="taxonomic scope" value="Bacteria"/>
</dbReference>